<evidence type="ECO:0000313" key="2">
    <source>
        <dbReference type="EMBL" id="MBW0521158.1"/>
    </source>
</evidence>
<dbReference type="Pfam" id="PF02992">
    <property type="entry name" value="Transposase_21"/>
    <property type="match status" value="1"/>
</dbReference>
<keyword evidence="3" id="KW-1185">Reference proteome</keyword>
<proteinExistence type="predicted"/>
<feature type="region of interest" description="Disordered" evidence="1">
    <location>
        <begin position="380"/>
        <end position="410"/>
    </location>
</feature>
<dbReference type="PANTHER" id="PTHR46579">
    <property type="entry name" value="F5/8 TYPE C DOMAIN-CONTAINING PROTEIN-RELATED"/>
    <property type="match status" value="1"/>
</dbReference>
<organism evidence="2 3">
    <name type="scientific">Austropuccinia psidii MF-1</name>
    <dbReference type="NCBI Taxonomy" id="1389203"/>
    <lineage>
        <taxon>Eukaryota</taxon>
        <taxon>Fungi</taxon>
        <taxon>Dikarya</taxon>
        <taxon>Basidiomycota</taxon>
        <taxon>Pucciniomycotina</taxon>
        <taxon>Pucciniomycetes</taxon>
        <taxon>Pucciniales</taxon>
        <taxon>Sphaerophragmiaceae</taxon>
        <taxon>Austropuccinia</taxon>
    </lineage>
</organism>
<comment type="caution">
    <text evidence="2">The sequence shown here is derived from an EMBL/GenBank/DDBJ whole genome shotgun (WGS) entry which is preliminary data.</text>
</comment>
<dbReference type="PANTHER" id="PTHR46579:SF2">
    <property type="entry name" value="C2H2-TYPE DOMAIN-CONTAINING PROTEIN"/>
    <property type="match status" value="1"/>
</dbReference>
<dbReference type="OrthoDB" id="3039677at2759"/>
<reference evidence="2" key="1">
    <citation type="submission" date="2021-03" db="EMBL/GenBank/DDBJ databases">
        <title>Draft genome sequence of rust myrtle Austropuccinia psidii MF-1, a brazilian biotype.</title>
        <authorList>
            <person name="Quecine M.C."/>
            <person name="Pachon D.M.R."/>
            <person name="Bonatelli M.L."/>
            <person name="Correr F.H."/>
            <person name="Franceschini L.M."/>
            <person name="Leite T.F."/>
            <person name="Margarido G.R.A."/>
            <person name="Almeida C.A."/>
            <person name="Ferrarezi J.A."/>
            <person name="Labate C.A."/>
        </authorList>
    </citation>
    <scope>NUCLEOTIDE SEQUENCE</scope>
    <source>
        <strain evidence="2">MF-1</strain>
    </source>
</reference>
<dbReference type="EMBL" id="AVOT02028616">
    <property type="protein sequence ID" value="MBW0521158.1"/>
    <property type="molecule type" value="Genomic_DNA"/>
</dbReference>
<dbReference type="InterPro" id="IPR004242">
    <property type="entry name" value="Transposase_21"/>
</dbReference>
<dbReference type="Proteomes" id="UP000765509">
    <property type="component" value="Unassembled WGS sequence"/>
</dbReference>
<sequence length="410" mass="47244">MDFEKKICCPECFSLYDLTAKGHINKRCTSKFIQPFPSSIVKLGSLARKECGSLSFKADDKNDTSLQKPICTFTYQSLQKWLASHVWIPGFEKLLNAHNTHNSQTDPEVISDIWHSKIWHTFKSFLRSKQAFTNRTGNLIFSLYVDWFNPFSNKGAAKSISIGSILLTCLNIPPRELHKEENMFLYAIIPGPKEPSLDKMNSILEPLVIELQMLWNGILFSNTHDFPQGILIRVALLPLIADLPALHKVDGFDSHSANQFFSFCNITRVDINEIDISKFESRTNETHVSKANEWRQLQTNKEQDEFVKSHGVWWTILNKLDYWRPIEFCGMDIMNFLILGDIKDYCISLLKVGLAGHELELQRKRQSFFADSNPSKYPFCLLGHPRKRKNEDDNDSDKIGRPKKQNLARI</sequence>
<gene>
    <name evidence="2" type="ORF">O181_060873</name>
</gene>
<protein>
    <submittedName>
        <fullName evidence="2">Uncharacterized protein</fullName>
    </submittedName>
</protein>
<name>A0A9Q3ELN8_9BASI</name>
<dbReference type="AlphaFoldDB" id="A0A9Q3ELN8"/>
<evidence type="ECO:0000256" key="1">
    <source>
        <dbReference type="SAM" id="MobiDB-lite"/>
    </source>
</evidence>
<evidence type="ECO:0000313" key="3">
    <source>
        <dbReference type="Proteomes" id="UP000765509"/>
    </source>
</evidence>
<accession>A0A9Q3ELN8</accession>
<feature type="compositionally biased region" description="Basic residues" evidence="1">
    <location>
        <begin position="401"/>
        <end position="410"/>
    </location>
</feature>